<feature type="transmembrane region" description="Helical" evidence="1">
    <location>
        <begin position="96"/>
        <end position="122"/>
    </location>
</feature>
<organism evidence="2">
    <name type="scientific">Thermohahella caldifontis</name>
    <dbReference type="NCBI Taxonomy" id="3142973"/>
    <lineage>
        <taxon>Bacteria</taxon>
        <taxon>Pseudomonadati</taxon>
        <taxon>Pseudomonadota</taxon>
        <taxon>Gammaproteobacteria</taxon>
        <taxon>Oceanospirillales</taxon>
        <taxon>Hahellaceae</taxon>
        <taxon>Thermohahella</taxon>
    </lineage>
</organism>
<gene>
    <name evidence="2" type="ORF">AAIA72_11245</name>
</gene>
<keyword evidence="1" id="KW-1133">Transmembrane helix</keyword>
<dbReference type="EMBL" id="CP154858">
    <property type="protein sequence ID" value="XDT71378.1"/>
    <property type="molecule type" value="Genomic_DNA"/>
</dbReference>
<dbReference type="RefSeq" id="WP_369600413.1">
    <property type="nucleotide sequence ID" value="NZ_CP154858.1"/>
</dbReference>
<feature type="transmembrane region" description="Helical" evidence="1">
    <location>
        <begin position="21"/>
        <end position="38"/>
    </location>
</feature>
<protein>
    <submittedName>
        <fullName evidence="2">Uncharacterized protein</fullName>
    </submittedName>
</protein>
<evidence type="ECO:0000256" key="1">
    <source>
        <dbReference type="SAM" id="Phobius"/>
    </source>
</evidence>
<name>A0AB39UST1_9GAMM</name>
<accession>A0AB39UST1</accession>
<proteinExistence type="predicted"/>
<feature type="transmembrane region" description="Helical" evidence="1">
    <location>
        <begin position="44"/>
        <end position="62"/>
    </location>
</feature>
<dbReference type="AlphaFoldDB" id="A0AB39UST1"/>
<dbReference type="KEGG" id="tcd:AAIA72_11245"/>
<keyword evidence="1" id="KW-0812">Transmembrane</keyword>
<keyword evidence="1" id="KW-0472">Membrane</keyword>
<sequence length="127" mass="14442">MIKGVHIFYEGMRRLHPFWQVWVLLLVVVNGVLPFWFLDYLTAKVTLTAFVTGSLVGVYLCAHVGFNKLLGLMHAPWVPMLAVNLLHYPGWMGDPYTLWLTTSIVVTVLSLVLDIMDLVVWARTSAR</sequence>
<reference evidence="2" key="1">
    <citation type="submission" date="2024-05" db="EMBL/GenBank/DDBJ databases">
        <title>Genome sequencing of novel strain.</title>
        <authorList>
            <person name="Ganbat D."/>
            <person name="Ganbat S."/>
            <person name="Lee S.-J."/>
        </authorList>
    </citation>
    <scope>NUCLEOTIDE SEQUENCE</scope>
    <source>
        <strain evidence="2">SMD15-11</strain>
    </source>
</reference>
<evidence type="ECO:0000313" key="2">
    <source>
        <dbReference type="EMBL" id="XDT71378.1"/>
    </source>
</evidence>